<protein>
    <submittedName>
        <fullName evidence="1">Uncharacterized protein</fullName>
    </submittedName>
</protein>
<comment type="caution">
    <text evidence="1">The sequence shown here is derived from an EMBL/GenBank/DDBJ whole genome shotgun (WGS) entry which is preliminary data.</text>
</comment>
<accession>A0AB34R8E2</accession>
<sequence>MKTILIILSFLIWGGEEGAPVRFYHSDKDYFYTILWDDCKELKKTEDIQKIKDPLKRCVLERIGLIQLHALHYPFITKVKFKS</sequence>
<evidence type="ECO:0000313" key="2">
    <source>
        <dbReference type="Proteomes" id="UP000031937"/>
    </source>
</evidence>
<evidence type="ECO:0000313" key="1">
    <source>
        <dbReference type="EMBL" id="KIO44232.1"/>
    </source>
</evidence>
<reference evidence="1 2" key="1">
    <citation type="submission" date="2014-07" db="EMBL/GenBank/DDBJ databases">
        <title>Porphyromonadaceae bacterium OUH 334697 = ATCC BAA-2682 = DSM 28341 draft genome.</title>
        <authorList>
            <person name="Sydenham T.V."/>
            <person name="Hasman H."/>
            <person name="Justesen U.S."/>
        </authorList>
    </citation>
    <scope>NUCLEOTIDE SEQUENCE [LARGE SCALE GENOMIC DNA]</scope>
    <source>
        <strain evidence="1 2">OUH 334697</strain>
    </source>
</reference>
<dbReference type="Proteomes" id="UP000031937">
    <property type="component" value="Unassembled WGS sequence"/>
</dbReference>
<proteinExistence type="predicted"/>
<dbReference type="EMBL" id="JPIT01000030">
    <property type="protein sequence ID" value="KIO44232.1"/>
    <property type="molecule type" value="Genomic_DNA"/>
</dbReference>
<dbReference type="RefSeq" id="WP_041503550.1">
    <property type="nucleotide sequence ID" value="NZ_JPIT01000030.1"/>
</dbReference>
<organism evidence="1 2">
    <name type="scientific">Sanguibacteroides justesenii</name>
    <dbReference type="NCBI Taxonomy" id="1547597"/>
    <lineage>
        <taxon>Bacteria</taxon>
        <taxon>Pseudomonadati</taxon>
        <taxon>Bacteroidota</taxon>
        <taxon>Bacteroidia</taxon>
        <taxon>Bacteroidales</taxon>
        <taxon>Porphyromonadaceae</taxon>
        <taxon>Sanguibacteroides</taxon>
    </lineage>
</organism>
<gene>
    <name evidence="1" type="ORF">IE90_09145</name>
</gene>
<name>A0AB34R8E2_9PORP</name>
<dbReference type="AlphaFoldDB" id="A0AB34R8E2"/>